<gene>
    <name evidence="10" type="ORF">GQ61_07530</name>
</gene>
<keyword evidence="5" id="KW-0571">Peptide transport</keyword>
<protein>
    <recommendedName>
        <fullName evidence="9">Major facilitator superfamily (MFS) profile domain-containing protein</fullName>
    </recommendedName>
</protein>
<evidence type="ECO:0000256" key="1">
    <source>
        <dbReference type="ARBA" id="ARBA00004651"/>
    </source>
</evidence>
<dbReference type="InterPro" id="IPR005279">
    <property type="entry name" value="Dipep/tripep_permease"/>
</dbReference>
<feature type="transmembrane region" description="Helical" evidence="8">
    <location>
        <begin position="16"/>
        <end position="36"/>
    </location>
</feature>
<feature type="transmembrane region" description="Helical" evidence="8">
    <location>
        <begin position="314"/>
        <end position="335"/>
    </location>
</feature>
<dbReference type="AlphaFoldDB" id="A0A1W6N5N1"/>
<feature type="transmembrane region" description="Helical" evidence="8">
    <location>
        <begin position="48"/>
        <end position="65"/>
    </location>
</feature>
<dbReference type="InterPro" id="IPR036259">
    <property type="entry name" value="MFS_trans_sf"/>
</dbReference>
<feature type="domain" description="Major facilitator superfamily (MFS) profile" evidence="9">
    <location>
        <begin position="1"/>
        <end position="162"/>
    </location>
</feature>
<dbReference type="GO" id="GO:0015833">
    <property type="term" value="P:peptide transport"/>
    <property type="evidence" value="ECO:0007669"/>
    <property type="project" value="UniProtKB-KW"/>
</dbReference>
<feature type="transmembrane region" description="Helical" evidence="8">
    <location>
        <begin position="428"/>
        <end position="450"/>
    </location>
</feature>
<comment type="subcellular location">
    <subcellularLocation>
        <location evidence="1">Cell membrane</location>
        <topology evidence="1">Multi-pass membrane protein</topology>
    </subcellularLocation>
</comment>
<keyword evidence="11" id="KW-1185">Reference proteome</keyword>
<feature type="transmembrane region" description="Helical" evidence="8">
    <location>
        <begin position="289"/>
        <end position="307"/>
    </location>
</feature>
<keyword evidence="7 8" id="KW-0472">Membrane</keyword>
<feature type="transmembrane region" description="Helical" evidence="8">
    <location>
        <begin position="136"/>
        <end position="157"/>
    </location>
</feature>
<feature type="transmembrane region" description="Helical" evidence="8">
    <location>
        <begin position="381"/>
        <end position="408"/>
    </location>
</feature>
<keyword evidence="6 8" id="KW-1133">Transmembrane helix</keyword>
<keyword evidence="3" id="KW-1003">Cell membrane</keyword>
<dbReference type="EMBL" id="CP008743">
    <property type="protein sequence ID" value="ARN85157.1"/>
    <property type="molecule type" value="Genomic_DNA"/>
</dbReference>
<feature type="transmembrane region" description="Helical" evidence="8">
    <location>
        <begin position="107"/>
        <end position="130"/>
    </location>
</feature>
<feature type="transmembrane region" description="Helical" evidence="8">
    <location>
        <begin position="236"/>
        <end position="254"/>
    </location>
</feature>
<evidence type="ECO:0000313" key="10">
    <source>
        <dbReference type="EMBL" id="ARN85157.1"/>
    </source>
</evidence>
<feature type="transmembrane region" description="Helical" evidence="8">
    <location>
        <begin position="347"/>
        <end position="369"/>
    </location>
</feature>
<sequence>MLLVLYMSLSLKFNDHVVYGIYGSFVALIYLTPMIGGIMADRLLKNSFLMRLGAISITVGGFVLVYQDINAFYFGLGITAIGYGLFKPNLMRMMGRLYDQMEFKREAGFTLFFVGSNLGAAATALVSGYIGNRIGWHYAFFIAATVMLLNLILIFYAQKRMTTLNLDVRPESLTMRWLKKNPKLWGILSVPFFGLLFAVLLSQQHFFFQGIMLTAIVITAYTIVIAFKSTSLDRKLINVILILVFFHLIFFAFFEQLGNSMNLFVERSIERTYLGFQIPTTWFQSLNPLYVILIGPLISALWLTLSYRGRDISIAAKFFGALLFLSAGFGLFTVGAFNTDCDGKVSILWLLFGILCMTIGEVLIAPVAMSTITRISPKGHTGYFIGLYFLSVSFGNYISGFIAKLMAISPDENGQIYAVECAPVYGGIYGKVALAALGASLLLLIFAPFLKKTLALKH</sequence>
<dbReference type="InterPro" id="IPR000109">
    <property type="entry name" value="POT_fam"/>
</dbReference>
<evidence type="ECO:0000256" key="5">
    <source>
        <dbReference type="ARBA" id="ARBA00022856"/>
    </source>
</evidence>
<feature type="transmembrane region" description="Helical" evidence="8">
    <location>
        <begin position="207"/>
        <end position="227"/>
    </location>
</feature>
<reference evidence="10 11" key="1">
    <citation type="submission" date="2014-06" db="EMBL/GenBank/DDBJ databases">
        <title>The genome of the endonuclear symbiont Nucleicultrix amoebiphila.</title>
        <authorList>
            <person name="Schulz F."/>
            <person name="Horn M."/>
        </authorList>
    </citation>
    <scope>NUCLEOTIDE SEQUENCE [LARGE SCALE GENOMIC DNA]</scope>
    <source>
        <strain evidence="10 11">FS5</strain>
    </source>
</reference>
<keyword evidence="4 8" id="KW-0812">Transmembrane</keyword>
<organism evidence="10 11">
    <name type="scientific">Candidatus Nucleicultrix amoebiphila FS5</name>
    <dbReference type="NCBI Taxonomy" id="1414854"/>
    <lineage>
        <taxon>Bacteria</taxon>
        <taxon>Pseudomonadati</taxon>
        <taxon>Pseudomonadota</taxon>
        <taxon>Alphaproteobacteria</taxon>
        <taxon>Holosporales</taxon>
        <taxon>Candidatus Nucleicultricaceae</taxon>
        <taxon>Candidatus Nucleicultrix</taxon>
    </lineage>
</organism>
<dbReference type="NCBIfam" id="TIGR00924">
    <property type="entry name" value="yjdL_sub1_fam"/>
    <property type="match status" value="1"/>
</dbReference>
<dbReference type="PROSITE" id="PS50850">
    <property type="entry name" value="MFS"/>
    <property type="match status" value="1"/>
</dbReference>
<evidence type="ECO:0000259" key="9">
    <source>
        <dbReference type="PROSITE" id="PS50850"/>
    </source>
</evidence>
<feature type="transmembrane region" description="Helical" evidence="8">
    <location>
        <begin position="184"/>
        <end position="201"/>
    </location>
</feature>
<dbReference type="SUPFAM" id="SSF103473">
    <property type="entry name" value="MFS general substrate transporter"/>
    <property type="match status" value="2"/>
</dbReference>
<proteinExistence type="predicted"/>
<dbReference type="Proteomes" id="UP000237351">
    <property type="component" value="Chromosome"/>
</dbReference>
<dbReference type="Gene3D" id="1.20.1250.20">
    <property type="entry name" value="MFS general substrate transporter like domains"/>
    <property type="match status" value="1"/>
</dbReference>
<dbReference type="GO" id="GO:1904680">
    <property type="term" value="F:peptide transmembrane transporter activity"/>
    <property type="evidence" value="ECO:0007669"/>
    <property type="project" value="InterPro"/>
</dbReference>
<dbReference type="PANTHER" id="PTHR23517:SF15">
    <property type="entry name" value="PROTON-DEPENDENT OLIGOPEPTIDE FAMILY TRANSPORT PROTEIN"/>
    <property type="match status" value="1"/>
</dbReference>
<dbReference type="Pfam" id="PF00854">
    <property type="entry name" value="PTR2"/>
    <property type="match status" value="1"/>
</dbReference>
<dbReference type="GO" id="GO:0005886">
    <property type="term" value="C:plasma membrane"/>
    <property type="evidence" value="ECO:0007669"/>
    <property type="project" value="UniProtKB-SubCell"/>
</dbReference>
<dbReference type="InterPro" id="IPR020846">
    <property type="entry name" value="MFS_dom"/>
</dbReference>
<accession>A0A1W6N5N1</accession>
<dbReference type="KEGG" id="naf:GQ61_07530"/>
<evidence type="ECO:0000256" key="8">
    <source>
        <dbReference type="SAM" id="Phobius"/>
    </source>
</evidence>
<evidence type="ECO:0000256" key="4">
    <source>
        <dbReference type="ARBA" id="ARBA00022692"/>
    </source>
</evidence>
<keyword evidence="2" id="KW-0813">Transport</keyword>
<feature type="transmembrane region" description="Helical" evidence="8">
    <location>
        <begin position="71"/>
        <end position="86"/>
    </location>
</feature>
<evidence type="ECO:0000256" key="3">
    <source>
        <dbReference type="ARBA" id="ARBA00022475"/>
    </source>
</evidence>
<name>A0A1W6N5N1_9PROT</name>
<keyword evidence="5" id="KW-0653">Protein transport</keyword>
<evidence type="ECO:0000256" key="7">
    <source>
        <dbReference type="ARBA" id="ARBA00023136"/>
    </source>
</evidence>
<dbReference type="PANTHER" id="PTHR23517">
    <property type="entry name" value="RESISTANCE PROTEIN MDTM, PUTATIVE-RELATED-RELATED"/>
    <property type="match status" value="1"/>
</dbReference>
<evidence type="ECO:0000256" key="2">
    <source>
        <dbReference type="ARBA" id="ARBA00022448"/>
    </source>
</evidence>
<evidence type="ECO:0000313" key="11">
    <source>
        <dbReference type="Proteomes" id="UP000237351"/>
    </source>
</evidence>
<evidence type="ECO:0000256" key="6">
    <source>
        <dbReference type="ARBA" id="ARBA00022989"/>
    </source>
</evidence>
<dbReference type="InterPro" id="IPR050171">
    <property type="entry name" value="MFS_Transporters"/>
</dbReference>
<dbReference type="STRING" id="1414854.GQ61_07530"/>